<reference evidence="1 2" key="1">
    <citation type="submission" date="2012-08" db="EMBL/GenBank/DDBJ databases">
        <title>Oryza genome evolution.</title>
        <authorList>
            <person name="Wing R.A."/>
        </authorList>
    </citation>
    <scope>NUCLEOTIDE SEQUENCE</scope>
</reference>
<name>A0A0D9X7E2_9ORYZ</name>
<dbReference type="HOGENOM" id="CLU_1888758_0_0_1"/>
<reference evidence="2" key="2">
    <citation type="submission" date="2013-12" db="EMBL/GenBank/DDBJ databases">
        <authorList>
            <person name="Yu Y."/>
            <person name="Lee S."/>
            <person name="de Baynast K."/>
            <person name="Wissotski M."/>
            <person name="Liu L."/>
            <person name="Talag J."/>
            <person name="Goicoechea J."/>
            <person name="Angelova A."/>
            <person name="Jetty R."/>
            <person name="Kudrna D."/>
            <person name="Golser W."/>
            <person name="Rivera L."/>
            <person name="Zhang J."/>
            <person name="Wing R."/>
        </authorList>
    </citation>
    <scope>NUCLEOTIDE SEQUENCE</scope>
</reference>
<dbReference type="EnsemblPlants" id="LPERR08G10830.1">
    <property type="protein sequence ID" value="LPERR08G10830.1"/>
    <property type="gene ID" value="LPERR08G10830"/>
</dbReference>
<dbReference type="eggNOG" id="KOG0548">
    <property type="taxonomic scope" value="Eukaryota"/>
</dbReference>
<protein>
    <submittedName>
        <fullName evidence="1">Uncharacterized protein</fullName>
    </submittedName>
</protein>
<organism evidence="1 2">
    <name type="scientific">Leersia perrieri</name>
    <dbReference type="NCBI Taxonomy" id="77586"/>
    <lineage>
        <taxon>Eukaryota</taxon>
        <taxon>Viridiplantae</taxon>
        <taxon>Streptophyta</taxon>
        <taxon>Embryophyta</taxon>
        <taxon>Tracheophyta</taxon>
        <taxon>Spermatophyta</taxon>
        <taxon>Magnoliopsida</taxon>
        <taxon>Liliopsida</taxon>
        <taxon>Poales</taxon>
        <taxon>Poaceae</taxon>
        <taxon>BOP clade</taxon>
        <taxon>Oryzoideae</taxon>
        <taxon>Oryzeae</taxon>
        <taxon>Oryzinae</taxon>
        <taxon>Leersia</taxon>
    </lineage>
</organism>
<keyword evidence="2" id="KW-1185">Reference proteome</keyword>
<reference evidence="1" key="3">
    <citation type="submission" date="2015-04" db="UniProtKB">
        <authorList>
            <consortium name="EnsemblPlants"/>
        </authorList>
    </citation>
    <scope>IDENTIFICATION</scope>
</reference>
<dbReference type="AlphaFoldDB" id="A0A0D9X7E2"/>
<evidence type="ECO:0000313" key="2">
    <source>
        <dbReference type="Proteomes" id="UP000032180"/>
    </source>
</evidence>
<proteinExistence type="predicted"/>
<evidence type="ECO:0000313" key="1">
    <source>
        <dbReference type="EnsemblPlants" id="LPERR08G10830.1"/>
    </source>
</evidence>
<dbReference type="Proteomes" id="UP000032180">
    <property type="component" value="Chromosome 8"/>
</dbReference>
<dbReference type="Gramene" id="LPERR08G10830.1">
    <property type="protein sequence ID" value="LPERR08G10830.1"/>
    <property type="gene ID" value="LPERR08G10830"/>
</dbReference>
<sequence length="145" mass="16188">MEITALELPRPSAVIPATESATPVSPIDDSVSVHGVNEGLRRGGGEGRELRADNKLVVRALARKAIALLKVTARGANYDPVIRTLQQLLAEHYCKERLAKQREAEEARKGIEKLERLDLEAADHHRDKGARHYHFQFQFSDLVSM</sequence>
<dbReference type="STRING" id="77586.A0A0D9X7E2"/>
<accession>A0A0D9X7E2</accession>